<dbReference type="InterPro" id="IPR012678">
    <property type="entry name" value="Ribosomal_uL23/eL15/eS24_sf"/>
</dbReference>
<dbReference type="InterPro" id="IPR012677">
    <property type="entry name" value="Nucleotide-bd_a/b_plait_sf"/>
</dbReference>
<name>A0A1F5EV17_9BACT</name>
<evidence type="ECO:0000256" key="2">
    <source>
        <dbReference type="ARBA" id="ARBA00022730"/>
    </source>
</evidence>
<dbReference type="AlphaFoldDB" id="A0A1F5EV17"/>
<comment type="similarity">
    <text evidence="1 6 7">Belongs to the universal ribosomal protein uL23 family.</text>
</comment>
<dbReference type="GO" id="GO:0005840">
    <property type="term" value="C:ribosome"/>
    <property type="evidence" value="ECO:0007669"/>
    <property type="project" value="UniProtKB-KW"/>
</dbReference>
<dbReference type="PROSITE" id="PS00050">
    <property type="entry name" value="RIBOSOMAL_L23"/>
    <property type="match status" value="1"/>
</dbReference>
<dbReference type="InterPro" id="IPR001014">
    <property type="entry name" value="Ribosomal_uL23_CS"/>
</dbReference>
<comment type="function">
    <text evidence="6">One of the early assembly proteins it binds 23S rRNA. One of the proteins that surrounds the polypeptide exit tunnel on the outside of the ribosome. Forms the main docking site for trigger factor binding to the ribosome.</text>
</comment>
<dbReference type="Proteomes" id="UP000177390">
    <property type="component" value="Unassembled WGS sequence"/>
</dbReference>
<dbReference type="InterPro" id="IPR013025">
    <property type="entry name" value="Ribosomal_uL23-like"/>
</dbReference>
<proteinExistence type="inferred from homology"/>
<evidence type="ECO:0000256" key="5">
    <source>
        <dbReference type="ARBA" id="ARBA00023274"/>
    </source>
</evidence>
<dbReference type="Gene3D" id="3.30.70.330">
    <property type="match status" value="1"/>
</dbReference>
<keyword evidence="5 6" id="KW-0687">Ribonucleoprotein</keyword>
<dbReference type="GO" id="GO:0003735">
    <property type="term" value="F:structural constituent of ribosome"/>
    <property type="evidence" value="ECO:0007669"/>
    <property type="project" value="InterPro"/>
</dbReference>
<evidence type="ECO:0000256" key="1">
    <source>
        <dbReference type="ARBA" id="ARBA00006700"/>
    </source>
</evidence>
<accession>A0A1F5EV17</accession>
<comment type="caution">
    <text evidence="8">The sequence shown here is derived from an EMBL/GenBank/DDBJ whole genome shotgun (WGS) entry which is preliminary data.</text>
</comment>
<dbReference type="GO" id="GO:1990904">
    <property type="term" value="C:ribonucleoprotein complex"/>
    <property type="evidence" value="ECO:0007669"/>
    <property type="project" value="UniProtKB-KW"/>
</dbReference>
<organism evidence="8 9">
    <name type="scientific">Candidatus Collierbacteria bacterium RIFCSPHIGHO2_02_FULL_49_10</name>
    <dbReference type="NCBI Taxonomy" id="1817723"/>
    <lineage>
        <taxon>Bacteria</taxon>
        <taxon>Candidatus Collieribacteriota</taxon>
    </lineage>
</organism>
<dbReference type="EMBL" id="MFAH01000034">
    <property type="protein sequence ID" value="OGD71116.1"/>
    <property type="molecule type" value="Genomic_DNA"/>
</dbReference>
<dbReference type="PANTHER" id="PTHR11620">
    <property type="entry name" value="60S RIBOSOMAL PROTEIN L23A"/>
    <property type="match status" value="1"/>
</dbReference>
<keyword evidence="2 6" id="KW-0699">rRNA-binding</keyword>
<protein>
    <recommendedName>
        <fullName evidence="6">Large ribosomal subunit protein uL23</fullName>
    </recommendedName>
</protein>
<gene>
    <name evidence="6" type="primary">rplW</name>
    <name evidence="8" type="ORF">A3D09_01975</name>
</gene>
<keyword evidence="3 6" id="KW-0694">RNA-binding</keyword>
<evidence type="ECO:0000313" key="9">
    <source>
        <dbReference type="Proteomes" id="UP000177390"/>
    </source>
</evidence>
<evidence type="ECO:0000256" key="3">
    <source>
        <dbReference type="ARBA" id="ARBA00022884"/>
    </source>
</evidence>
<evidence type="ECO:0000256" key="6">
    <source>
        <dbReference type="HAMAP-Rule" id="MF_01369"/>
    </source>
</evidence>
<sequence>MITKPVFTEKSYAATALDRFTFKVDRHATKNQIKNEVEKLYGVKVVAINTTLVKSRISRSGKTGKKTTEKGFKKAIIKLKSGQKIKLFNI</sequence>
<evidence type="ECO:0000256" key="7">
    <source>
        <dbReference type="RuleBase" id="RU003934"/>
    </source>
</evidence>
<dbReference type="SUPFAM" id="SSF54189">
    <property type="entry name" value="Ribosomal proteins S24e, L23 and L15e"/>
    <property type="match status" value="1"/>
</dbReference>
<dbReference type="GO" id="GO:0019843">
    <property type="term" value="F:rRNA binding"/>
    <property type="evidence" value="ECO:0007669"/>
    <property type="project" value="UniProtKB-UniRule"/>
</dbReference>
<keyword evidence="4 6" id="KW-0689">Ribosomal protein</keyword>
<evidence type="ECO:0000256" key="4">
    <source>
        <dbReference type="ARBA" id="ARBA00022980"/>
    </source>
</evidence>
<dbReference type="HAMAP" id="MF_01369_B">
    <property type="entry name" value="Ribosomal_uL23_B"/>
    <property type="match status" value="1"/>
</dbReference>
<comment type="subunit">
    <text evidence="6">Part of the 50S ribosomal subunit. Contacts protein L29, and trigger factor when it is bound to the ribosome.</text>
</comment>
<reference evidence="8 9" key="1">
    <citation type="journal article" date="2016" name="Nat. Commun.">
        <title>Thousands of microbial genomes shed light on interconnected biogeochemical processes in an aquifer system.</title>
        <authorList>
            <person name="Anantharaman K."/>
            <person name="Brown C.T."/>
            <person name="Hug L.A."/>
            <person name="Sharon I."/>
            <person name="Castelle C.J."/>
            <person name="Probst A.J."/>
            <person name="Thomas B.C."/>
            <person name="Singh A."/>
            <person name="Wilkins M.J."/>
            <person name="Karaoz U."/>
            <person name="Brodie E.L."/>
            <person name="Williams K.H."/>
            <person name="Hubbard S.S."/>
            <person name="Banfield J.F."/>
        </authorList>
    </citation>
    <scope>NUCLEOTIDE SEQUENCE [LARGE SCALE GENOMIC DNA]</scope>
</reference>
<evidence type="ECO:0000313" key="8">
    <source>
        <dbReference type="EMBL" id="OGD71116.1"/>
    </source>
</evidence>
<dbReference type="Pfam" id="PF00276">
    <property type="entry name" value="Ribosomal_L23"/>
    <property type="match status" value="1"/>
</dbReference>
<dbReference type="GO" id="GO:0006412">
    <property type="term" value="P:translation"/>
    <property type="evidence" value="ECO:0007669"/>
    <property type="project" value="UniProtKB-UniRule"/>
</dbReference>